<gene>
    <name evidence="1" type="ORF">EXU28_04685</name>
</gene>
<keyword evidence="2" id="KW-1185">Reference proteome</keyword>
<dbReference type="Proteomes" id="UP000293863">
    <property type="component" value="Unassembled WGS sequence"/>
</dbReference>
<evidence type="ECO:0000313" key="1">
    <source>
        <dbReference type="EMBL" id="RZG48068.1"/>
    </source>
</evidence>
<dbReference type="AlphaFoldDB" id="A0A4Q7AJE5"/>
<evidence type="ECO:0000313" key="2">
    <source>
        <dbReference type="Proteomes" id="UP000293863"/>
    </source>
</evidence>
<reference evidence="1 2" key="1">
    <citation type="submission" date="2019-02" db="EMBL/GenBank/DDBJ databases">
        <title>The Batch Genome Submission of Acinetobacter spp. strains.</title>
        <authorList>
            <person name="Qin J."/>
            <person name="Hu Y."/>
            <person name="Ye H."/>
            <person name="Wei L."/>
            <person name="Feng Y."/>
            <person name="Zong Z."/>
        </authorList>
    </citation>
    <scope>NUCLEOTIDE SEQUENCE [LARGE SCALE GENOMIC DNA]</scope>
    <source>
        <strain evidence="1 2">WCHAW060049</strain>
    </source>
</reference>
<proteinExistence type="predicted"/>
<dbReference type="EMBL" id="SGSQ01000005">
    <property type="protein sequence ID" value="RZG48068.1"/>
    <property type="molecule type" value="Genomic_DNA"/>
</dbReference>
<name>A0A4Q7AJE5_9GAMM</name>
<protein>
    <submittedName>
        <fullName evidence="1">Uncharacterized protein</fullName>
    </submittedName>
</protein>
<comment type="caution">
    <text evidence="1">The sequence shown here is derived from an EMBL/GenBank/DDBJ whole genome shotgun (WGS) entry which is preliminary data.</text>
</comment>
<dbReference type="RefSeq" id="WP_130168165.1">
    <property type="nucleotide sequence ID" value="NZ_SGSQ01000005.1"/>
</dbReference>
<organism evidence="1 2">
    <name type="scientific">Acinetobacter wuhouensis</name>
    <dbReference type="NCBI Taxonomy" id="1879050"/>
    <lineage>
        <taxon>Bacteria</taxon>
        <taxon>Pseudomonadati</taxon>
        <taxon>Pseudomonadota</taxon>
        <taxon>Gammaproteobacteria</taxon>
        <taxon>Moraxellales</taxon>
        <taxon>Moraxellaceae</taxon>
        <taxon>Acinetobacter</taxon>
    </lineage>
</organism>
<sequence length="61" mass="6848">MSFKYQAPESFKAESVNISGVNYEVKNGIVSSNKDIYFALQPLQFSRYVEEPKKAVAVTAK</sequence>
<accession>A0A4Q7AJE5</accession>